<protein>
    <submittedName>
        <fullName evidence="2">DMT family protein</fullName>
    </submittedName>
</protein>
<dbReference type="PANTHER" id="PTHR38482:SF1">
    <property type="entry name" value="DMT FAMILY PROTEIN"/>
    <property type="match status" value="1"/>
</dbReference>
<keyword evidence="3" id="KW-1185">Reference proteome</keyword>
<proteinExistence type="predicted"/>
<evidence type="ECO:0000313" key="2">
    <source>
        <dbReference type="EMBL" id="MBT2134824.1"/>
    </source>
</evidence>
<name>A0ABS5W567_9SPHN</name>
<feature type="transmembrane region" description="Helical" evidence="1">
    <location>
        <begin position="95"/>
        <end position="113"/>
    </location>
</feature>
<dbReference type="PIRSF" id="PIRSF021239">
    <property type="entry name" value="UCP021239"/>
    <property type="match status" value="1"/>
</dbReference>
<dbReference type="EMBL" id="JAHFVK010000002">
    <property type="protein sequence ID" value="MBT2134824.1"/>
    <property type="molecule type" value="Genomic_DNA"/>
</dbReference>
<gene>
    <name evidence="2" type="ORF">KK137_10800</name>
</gene>
<evidence type="ECO:0000256" key="1">
    <source>
        <dbReference type="SAM" id="Phobius"/>
    </source>
</evidence>
<keyword evidence="1" id="KW-0812">Transmembrane</keyword>
<organism evidence="2 3">
    <name type="scientific">Croceibacterium selenioxidans</name>
    <dbReference type="NCBI Taxonomy" id="2838833"/>
    <lineage>
        <taxon>Bacteria</taxon>
        <taxon>Pseudomonadati</taxon>
        <taxon>Pseudomonadota</taxon>
        <taxon>Alphaproteobacteria</taxon>
        <taxon>Sphingomonadales</taxon>
        <taxon>Erythrobacteraceae</taxon>
        <taxon>Croceibacterium</taxon>
    </lineage>
</organism>
<accession>A0ABS5W567</accession>
<reference evidence="2 3" key="1">
    <citation type="submission" date="2021-05" db="EMBL/GenBank/DDBJ databases">
        <title>Croceibacterium sp. LX-88 genome sequence.</title>
        <authorList>
            <person name="Luo X."/>
        </authorList>
    </citation>
    <scope>NUCLEOTIDE SEQUENCE [LARGE SCALE GENOMIC DNA]</scope>
    <source>
        <strain evidence="2 3">LX-88</strain>
    </source>
</reference>
<feature type="transmembrane region" description="Helical" evidence="1">
    <location>
        <begin position="33"/>
        <end position="51"/>
    </location>
</feature>
<feature type="transmembrane region" description="Helical" evidence="1">
    <location>
        <begin position="71"/>
        <end position="89"/>
    </location>
</feature>
<keyword evidence="1" id="KW-1133">Transmembrane helix</keyword>
<dbReference type="PANTHER" id="PTHR38482">
    <property type="entry name" value="DMT FAMILY PROTEIN"/>
    <property type="match status" value="1"/>
</dbReference>
<dbReference type="RefSeq" id="WP_214536439.1">
    <property type="nucleotide sequence ID" value="NZ_JAHFVK010000002.1"/>
</dbReference>
<keyword evidence="1" id="KW-0472">Membrane</keyword>
<dbReference type="Pfam" id="PF04342">
    <property type="entry name" value="DMT_6"/>
    <property type="match status" value="1"/>
</dbReference>
<sequence length="115" mass="12427">MPTLILLTLSNLFMTAAWYWHLKGGPEVANARPLGWVILISWLLAGVEYTLAVPANRIGYASGWSAGQLKIAQEAIALTVFGVFMVFVLGEAVTWRHAAAFACIMAGVAFLFVGK</sequence>
<evidence type="ECO:0000313" key="3">
    <source>
        <dbReference type="Proteomes" id="UP000811255"/>
    </source>
</evidence>
<dbReference type="Proteomes" id="UP000811255">
    <property type="component" value="Unassembled WGS sequence"/>
</dbReference>
<comment type="caution">
    <text evidence="2">The sequence shown here is derived from an EMBL/GenBank/DDBJ whole genome shotgun (WGS) entry which is preliminary data.</text>
</comment>
<dbReference type="InterPro" id="IPR007437">
    <property type="entry name" value="DUF486"/>
</dbReference>